<evidence type="ECO:0008006" key="4">
    <source>
        <dbReference type="Google" id="ProtNLM"/>
    </source>
</evidence>
<dbReference type="Proteomes" id="UP001240639">
    <property type="component" value="Unassembled WGS sequence"/>
</dbReference>
<dbReference type="PROSITE" id="PS51257">
    <property type="entry name" value="PROKAR_LIPOPROTEIN"/>
    <property type="match status" value="1"/>
</dbReference>
<protein>
    <recommendedName>
        <fullName evidence="4">Lipoprotein</fullName>
    </recommendedName>
</protein>
<feature type="region of interest" description="Disordered" evidence="1">
    <location>
        <begin position="21"/>
        <end position="50"/>
    </location>
</feature>
<dbReference type="RefSeq" id="WP_305932935.1">
    <property type="nucleotide sequence ID" value="NZ_JAVAIM010000001.1"/>
</dbReference>
<accession>A0ABT9HRA1</accession>
<keyword evidence="3" id="KW-1185">Reference proteome</keyword>
<comment type="caution">
    <text evidence="2">The sequence shown here is derived from an EMBL/GenBank/DDBJ whole genome shotgun (WGS) entry which is preliminary data.</text>
</comment>
<evidence type="ECO:0000313" key="3">
    <source>
        <dbReference type="Proteomes" id="UP001240639"/>
    </source>
</evidence>
<sequence>MTWVRLGLGVACATMIAGCAPTETPPVEMPKQSAMASAPKVSATTETPDYPPDLQRMLEKSAFAGMPGEPCLAREIERPAWTEQPEVRSRLREVRSDSLWLGRWARENLSGRLAYAGVGYDFAPRPEETLPDAPPPLIYEIVVTGSDPIRPPPLGDRAKDVPVVVRYDAPLSHDEFMARREQGGPTARQLLPTLQGEGGSPSRSWAVYLMIGDSKKEGVVDDALSQCDALRRAYRLPVLMEFFEGSMTTLDMMPAPPE</sequence>
<evidence type="ECO:0000256" key="1">
    <source>
        <dbReference type="SAM" id="MobiDB-lite"/>
    </source>
</evidence>
<proteinExistence type="predicted"/>
<gene>
    <name evidence="2" type="ORF">Q9K02_11050</name>
</gene>
<name>A0ABT9HRA1_9SPHN</name>
<reference evidence="2 3" key="1">
    <citation type="submission" date="2023-08" db="EMBL/GenBank/DDBJ databases">
        <title>genomic of G39.</title>
        <authorList>
            <person name="Wang Y."/>
        </authorList>
    </citation>
    <scope>NUCLEOTIDE SEQUENCE [LARGE SCALE GENOMIC DNA]</scope>
    <source>
        <strain evidence="2 3">G39</strain>
    </source>
</reference>
<organism evidence="2 3">
    <name type="scientific">Qipengyuania profundimaris</name>
    <dbReference type="NCBI Taxonomy" id="3067652"/>
    <lineage>
        <taxon>Bacteria</taxon>
        <taxon>Pseudomonadati</taxon>
        <taxon>Pseudomonadota</taxon>
        <taxon>Alphaproteobacteria</taxon>
        <taxon>Sphingomonadales</taxon>
        <taxon>Erythrobacteraceae</taxon>
        <taxon>Qipengyuania</taxon>
    </lineage>
</organism>
<evidence type="ECO:0000313" key="2">
    <source>
        <dbReference type="EMBL" id="MDP4575676.1"/>
    </source>
</evidence>
<dbReference type="EMBL" id="JAVAIM010000001">
    <property type="protein sequence ID" value="MDP4575676.1"/>
    <property type="molecule type" value="Genomic_DNA"/>
</dbReference>